<dbReference type="AlphaFoldDB" id="A0A7W7ZCT6"/>
<sequence length="70" mass="7130">MTNIKATEEVILVIGQQGGDGGYSVLTPHGITKVPSNNPEAHAAFDAVAKSFAKLQAIAAKGQVGVQAGR</sequence>
<gene>
    <name evidence="1" type="ORF">HDF16_002073</name>
</gene>
<dbReference type="Proteomes" id="UP000540989">
    <property type="component" value="Unassembled WGS sequence"/>
</dbReference>
<proteinExistence type="predicted"/>
<evidence type="ECO:0000313" key="1">
    <source>
        <dbReference type="EMBL" id="MBB5057388.1"/>
    </source>
</evidence>
<dbReference type="RefSeq" id="WP_184216075.1">
    <property type="nucleotide sequence ID" value="NZ_JACHIP010000002.1"/>
</dbReference>
<keyword evidence="2" id="KW-1185">Reference proteome</keyword>
<dbReference type="EMBL" id="JACHIP010000002">
    <property type="protein sequence ID" value="MBB5057388.1"/>
    <property type="molecule type" value="Genomic_DNA"/>
</dbReference>
<organism evidence="1 2">
    <name type="scientific">Granulicella aggregans</name>
    <dbReference type="NCBI Taxonomy" id="474949"/>
    <lineage>
        <taxon>Bacteria</taxon>
        <taxon>Pseudomonadati</taxon>
        <taxon>Acidobacteriota</taxon>
        <taxon>Terriglobia</taxon>
        <taxon>Terriglobales</taxon>
        <taxon>Acidobacteriaceae</taxon>
        <taxon>Granulicella</taxon>
    </lineage>
</organism>
<comment type="caution">
    <text evidence="1">The sequence shown here is derived from an EMBL/GenBank/DDBJ whole genome shotgun (WGS) entry which is preliminary data.</text>
</comment>
<reference evidence="1 2" key="1">
    <citation type="submission" date="2020-08" db="EMBL/GenBank/DDBJ databases">
        <title>Genomic Encyclopedia of Type Strains, Phase IV (KMG-V): Genome sequencing to study the core and pangenomes of soil and plant-associated prokaryotes.</title>
        <authorList>
            <person name="Whitman W."/>
        </authorList>
    </citation>
    <scope>NUCLEOTIDE SEQUENCE [LARGE SCALE GENOMIC DNA]</scope>
    <source>
        <strain evidence="1 2">M8UP14</strain>
    </source>
</reference>
<name>A0A7W7ZCT6_9BACT</name>
<evidence type="ECO:0000313" key="2">
    <source>
        <dbReference type="Proteomes" id="UP000540989"/>
    </source>
</evidence>
<accession>A0A7W7ZCT6</accession>
<protein>
    <submittedName>
        <fullName evidence="1">Uncharacterized protein</fullName>
    </submittedName>
</protein>